<dbReference type="Pfam" id="PF07687">
    <property type="entry name" value="M20_dimer"/>
    <property type="match status" value="1"/>
</dbReference>
<keyword evidence="3" id="KW-0479">Metal-binding</keyword>
<sequence>MTSLPLVVEARRWFDEVRLADFVETLMRLAAIASGTQYVPGINTKISYYKEWLEELGFEVMLYDVPEYGNNLAATLKGSGDEDDVSLALIGHVDTVYSREQLTQNPPHIEEERLYGLGTSDMHGGNLLMLEALRFLHAQNFTGFRKILVILNNDEEQTSPHSRPWYRQLLREHSIDVGFEFESQDKRLGDGIHVTVARRGVQVYKFEVRGKAGHSGIGGGISAIDALASKYMRLLELVAQHSGMSCNATSLSGGVGIQITTIPEKAEVTMAFRAMTPKEFILISRFMETIRTNRGGLEEGVEATYKLIAFTPPPYTPTEGINRLARMAQEVAERLDLPFGTEWKGGTSDANAFAEFEVPVLASMGPLGDGDHNGAEEHMLLGKPLVDKFVFVASFIGYVCSMWKMGD</sequence>
<evidence type="ECO:0000256" key="5">
    <source>
        <dbReference type="ARBA" id="ARBA00022833"/>
    </source>
</evidence>
<dbReference type="SUPFAM" id="SSF53187">
    <property type="entry name" value="Zn-dependent exopeptidases"/>
    <property type="match status" value="1"/>
</dbReference>
<protein>
    <submittedName>
        <fullName evidence="7">Glutamate carboxypeptidase</fullName>
    </submittedName>
</protein>
<dbReference type="PROSITE" id="PS00758">
    <property type="entry name" value="ARGE_DAPE_CPG2_1"/>
    <property type="match status" value="1"/>
</dbReference>
<dbReference type="PANTHER" id="PTHR43808:SF8">
    <property type="entry name" value="PEPTIDASE M20 DIMERISATION DOMAIN-CONTAINING PROTEIN"/>
    <property type="match status" value="1"/>
</dbReference>
<organism evidence="7 8">
    <name type="scientific">Ktedonospora formicarum</name>
    <dbReference type="NCBI Taxonomy" id="2778364"/>
    <lineage>
        <taxon>Bacteria</taxon>
        <taxon>Bacillati</taxon>
        <taxon>Chloroflexota</taxon>
        <taxon>Ktedonobacteria</taxon>
        <taxon>Ktedonobacterales</taxon>
        <taxon>Ktedonobacteraceae</taxon>
        <taxon>Ktedonospora</taxon>
    </lineage>
</organism>
<keyword evidence="8" id="KW-1185">Reference proteome</keyword>
<dbReference type="InterPro" id="IPR001261">
    <property type="entry name" value="ArgE/DapE_CS"/>
</dbReference>
<dbReference type="Proteomes" id="UP000612362">
    <property type="component" value="Unassembled WGS sequence"/>
</dbReference>
<comment type="similarity">
    <text evidence="2">Belongs to the peptidase M20A family.</text>
</comment>
<accession>A0A8J3IA79</accession>
<evidence type="ECO:0000313" key="8">
    <source>
        <dbReference type="Proteomes" id="UP000612362"/>
    </source>
</evidence>
<keyword evidence="5" id="KW-0862">Zinc</keyword>
<evidence type="ECO:0000256" key="4">
    <source>
        <dbReference type="ARBA" id="ARBA00022801"/>
    </source>
</evidence>
<reference evidence="7" key="1">
    <citation type="submission" date="2020-10" db="EMBL/GenBank/DDBJ databases">
        <title>Taxonomic study of unclassified bacteria belonging to the class Ktedonobacteria.</title>
        <authorList>
            <person name="Yabe S."/>
            <person name="Wang C.M."/>
            <person name="Zheng Y."/>
            <person name="Sakai Y."/>
            <person name="Cavaletti L."/>
            <person name="Monciardini P."/>
            <person name="Donadio S."/>
        </authorList>
    </citation>
    <scope>NUCLEOTIDE SEQUENCE</scope>
    <source>
        <strain evidence="7">SOSP1-1</strain>
    </source>
</reference>
<dbReference type="EMBL" id="BNJF01000004">
    <property type="protein sequence ID" value="GHO48558.1"/>
    <property type="molecule type" value="Genomic_DNA"/>
</dbReference>
<keyword evidence="7" id="KW-0121">Carboxypeptidase</keyword>
<comment type="caution">
    <text evidence="7">The sequence shown here is derived from an EMBL/GenBank/DDBJ whole genome shotgun (WGS) entry which is preliminary data.</text>
</comment>
<dbReference type="SUPFAM" id="SSF55031">
    <property type="entry name" value="Bacterial exopeptidase dimerisation domain"/>
    <property type="match status" value="1"/>
</dbReference>
<dbReference type="Gene3D" id="3.30.70.360">
    <property type="match status" value="1"/>
</dbReference>
<evidence type="ECO:0000256" key="3">
    <source>
        <dbReference type="ARBA" id="ARBA00022723"/>
    </source>
</evidence>
<dbReference type="RefSeq" id="WP_220197756.1">
    <property type="nucleotide sequence ID" value="NZ_BNJF01000004.1"/>
</dbReference>
<dbReference type="PANTHER" id="PTHR43808">
    <property type="entry name" value="ACETYLORNITHINE DEACETYLASE"/>
    <property type="match status" value="1"/>
</dbReference>
<evidence type="ECO:0000256" key="1">
    <source>
        <dbReference type="ARBA" id="ARBA00001947"/>
    </source>
</evidence>
<comment type="cofactor">
    <cofactor evidence="1">
        <name>Zn(2+)</name>
        <dbReference type="ChEBI" id="CHEBI:29105"/>
    </cofactor>
</comment>
<dbReference type="Pfam" id="PF01546">
    <property type="entry name" value="Peptidase_M20"/>
    <property type="match status" value="1"/>
</dbReference>
<dbReference type="InterPro" id="IPR002933">
    <property type="entry name" value="Peptidase_M20"/>
</dbReference>
<evidence type="ECO:0000259" key="6">
    <source>
        <dbReference type="Pfam" id="PF07687"/>
    </source>
</evidence>
<evidence type="ECO:0000313" key="7">
    <source>
        <dbReference type="EMBL" id="GHO48558.1"/>
    </source>
</evidence>
<name>A0A8J3IA79_9CHLR</name>
<dbReference type="GO" id="GO:0004180">
    <property type="term" value="F:carboxypeptidase activity"/>
    <property type="evidence" value="ECO:0007669"/>
    <property type="project" value="UniProtKB-KW"/>
</dbReference>
<dbReference type="Gene3D" id="3.40.630.10">
    <property type="entry name" value="Zn peptidases"/>
    <property type="match status" value="1"/>
</dbReference>
<dbReference type="AlphaFoldDB" id="A0A8J3IA79"/>
<keyword evidence="4" id="KW-0378">Hydrolase</keyword>
<dbReference type="GO" id="GO:0046872">
    <property type="term" value="F:metal ion binding"/>
    <property type="evidence" value="ECO:0007669"/>
    <property type="project" value="UniProtKB-KW"/>
</dbReference>
<keyword evidence="7" id="KW-0645">Protease</keyword>
<proteinExistence type="inferred from homology"/>
<dbReference type="InterPro" id="IPR036264">
    <property type="entry name" value="Bact_exopeptidase_dim_dom"/>
</dbReference>
<evidence type="ECO:0000256" key="2">
    <source>
        <dbReference type="ARBA" id="ARBA00006247"/>
    </source>
</evidence>
<feature type="domain" description="Peptidase M20 dimerisation" evidence="6">
    <location>
        <begin position="196"/>
        <end position="276"/>
    </location>
</feature>
<gene>
    <name evidence="7" type="ORF">KSX_67210</name>
</gene>
<dbReference type="InterPro" id="IPR050072">
    <property type="entry name" value="Peptidase_M20A"/>
</dbReference>
<dbReference type="InterPro" id="IPR011650">
    <property type="entry name" value="Peptidase_M20_dimer"/>
</dbReference>